<keyword evidence="8" id="KW-0694">RNA-binding</keyword>
<dbReference type="InterPro" id="IPR039537">
    <property type="entry name" value="Retrotran_Ty1/copia-like"/>
</dbReference>
<dbReference type="OrthoDB" id="3243429at2759"/>
<evidence type="ECO:0000256" key="10">
    <source>
        <dbReference type="ARBA" id="ARBA00022918"/>
    </source>
</evidence>
<dbReference type="InterPro" id="IPR013103">
    <property type="entry name" value="RVT_2"/>
</dbReference>
<evidence type="ECO:0000256" key="8">
    <source>
        <dbReference type="ARBA" id="ARBA00022884"/>
    </source>
</evidence>
<accession>A0A9Q3FNE7</accession>
<keyword evidence="13" id="KW-0511">Multifunctional enzyme</keyword>
<evidence type="ECO:0000313" key="18">
    <source>
        <dbReference type="Proteomes" id="UP000765509"/>
    </source>
</evidence>
<dbReference type="PANTHER" id="PTHR42648">
    <property type="entry name" value="TRANSPOSASE, PUTATIVE-RELATED"/>
    <property type="match status" value="1"/>
</dbReference>
<proteinExistence type="predicted"/>
<keyword evidence="11" id="KW-0239">DNA-directed DNA polymerase</keyword>
<evidence type="ECO:0000256" key="14">
    <source>
        <dbReference type="ARBA" id="ARBA00048173"/>
    </source>
</evidence>
<gene>
    <name evidence="17" type="ORF">O181_081327</name>
</gene>
<name>A0A9Q3FNE7_9BASI</name>
<evidence type="ECO:0000256" key="11">
    <source>
        <dbReference type="ARBA" id="ARBA00022932"/>
    </source>
</evidence>
<evidence type="ECO:0000256" key="5">
    <source>
        <dbReference type="ARBA" id="ARBA00022759"/>
    </source>
</evidence>
<evidence type="ECO:0000256" key="3">
    <source>
        <dbReference type="ARBA" id="ARBA00022722"/>
    </source>
</evidence>
<dbReference type="GO" id="GO:0016787">
    <property type="term" value="F:hydrolase activity"/>
    <property type="evidence" value="ECO:0007669"/>
    <property type="project" value="UniProtKB-KW"/>
</dbReference>
<evidence type="ECO:0000256" key="13">
    <source>
        <dbReference type="ARBA" id="ARBA00023268"/>
    </source>
</evidence>
<keyword evidence="11" id="KW-0808">Transferase</keyword>
<comment type="catalytic activity">
    <reaction evidence="15">
        <text>DNA(n) + a 2'-deoxyribonucleoside 5'-triphosphate = DNA(n+1) + diphosphate</text>
        <dbReference type="Rhea" id="RHEA:22508"/>
        <dbReference type="Rhea" id="RHEA-COMP:17339"/>
        <dbReference type="Rhea" id="RHEA-COMP:17340"/>
        <dbReference type="ChEBI" id="CHEBI:33019"/>
        <dbReference type="ChEBI" id="CHEBI:61560"/>
        <dbReference type="ChEBI" id="CHEBI:173112"/>
        <dbReference type="EC" id="2.7.7.7"/>
    </reaction>
</comment>
<dbReference type="PROSITE" id="PS50994">
    <property type="entry name" value="INTEGRASE"/>
    <property type="match status" value="1"/>
</dbReference>
<dbReference type="Pfam" id="PF07727">
    <property type="entry name" value="RVT_2"/>
    <property type="match status" value="1"/>
</dbReference>
<dbReference type="PANTHER" id="PTHR42648:SF11">
    <property type="entry name" value="TRANSPOSON TY4-P GAG-POL POLYPROTEIN"/>
    <property type="match status" value="1"/>
</dbReference>
<evidence type="ECO:0000256" key="9">
    <source>
        <dbReference type="ARBA" id="ARBA00022908"/>
    </source>
</evidence>
<keyword evidence="12" id="KW-0233">DNA recombination</keyword>
<protein>
    <recommendedName>
        <fullName evidence="16">Integrase catalytic domain-containing protein</fullName>
    </recommendedName>
</protein>
<dbReference type="InterPro" id="IPR036397">
    <property type="entry name" value="RNaseH_sf"/>
</dbReference>
<evidence type="ECO:0000256" key="15">
    <source>
        <dbReference type="ARBA" id="ARBA00049244"/>
    </source>
</evidence>
<dbReference type="GO" id="GO:0032196">
    <property type="term" value="P:transposition"/>
    <property type="evidence" value="ECO:0007669"/>
    <property type="project" value="UniProtKB-KW"/>
</dbReference>
<dbReference type="InterPro" id="IPR001584">
    <property type="entry name" value="Integrase_cat-core"/>
</dbReference>
<dbReference type="EMBL" id="AVOT02046290">
    <property type="protein sequence ID" value="MBW0541612.1"/>
    <property type="molecule type" value="Genomic_DNA"/>
</dbReference>
<dbReference type="GO" id="GO:0003887">
    <property type="term" value="F:DNA-directed DNA polymerase activity"/>
    <property type="evidence" value="ECO:0007669"/>
    <property type="project" value="UniProtKB-KW"/>
</dbReference>
<evidence type="ECO:0000259" key="16">
    <source>
        <dbReference type="PROSITE" id="PS50994"/>
    </source>
</evidence>
<dbReference type="InterPro" id="IPR012337">
    <property type="entry name" value="RNaseH-like_sf"/>
</dbReference>
<dbReference type="Gene3D" id="3.30.420.10">
    <property type="entry name" value="Ribonuclease H-like superfamily/Ribonuclease H"/>
    <property type="match status" value="1"/>
</dbReference>
<evidence type="ECO:0000256" key="12">
    <source>
        <dbReference type="ARBA" id="ARBA00023172"/>
    </source>
</evidence>
<evidence type="ECO:0000256" key="6">
    <source>
        <dbReference type="ARBA" id="ARBA00022801"/>
    </source>
</evidence>
<dbReference type="GO" id="GO:0006310">
    <property type="term" value="P:DNA recombination"/>
    <property type="evidence" value="ECO:0007669"/>
    <property type="project" value="UniProtKB-KW"/>
</dbReference>
<dbReference type="GO" id="GO:0003723">
    <property type="term" value="F:RNA binding"/>
    <property type="evidence" value="ECO:0007669"/>
    <property type="project" value="UniProtKB-KW"/>
</dbReference>
<keyword evidence="10" id="KW-0695">RNA-directed DNA polymerase</keyword>
<dbReference type="GO" id="GO:0004519">
    <property type="term" value="F:endonuclease activity"/>
    <property type="evidence" value="ECO:0007669"/>
    <property type="project" value="UniProtKB-KW"/>
</dbReference>
<keyword evidence="9" id="KW-0229">DNA integration</keyword>
<keyword evidence="5" id="KW-0255">Endonuclease</keyword>
<evidence type="ECO:0000256" key="4">
    <source>
        <dbReference type="ARBA" id="ARBA00022723"/>
    </source>
</evidence>
<comment type="catalytic activity">
    <reaction evidence="14">
        <text>DNA(n) + a 2'-deoxyribonucleoside 5'-triphosphate = DNA(n+1) + diphosphate</text>
        <dbReference type="Rhea" id="RHEA:22508"/>
        <dbReference type="Rhea" id="RHEA-COMP:17339"/>
        <dbReference type="Rhea" id="RHEA-COMP:17340"/>
        <dbReference type="ChEBI" id="CHEBI:33019"/>
        <dbReference type="ChEBI" id="CHEBI:61560"/>
        <dbReference type="ChEBI" id="CHEBI:173112"/>
        <dbReference type="EC" id="2.7.7.49"/>
    </reaction>
</comment>
<evidence type="ECO:0000256" key="2">
    <source>
        <dbReference type="ARBA" id="ARBA00022695"/>
    </source>
</evidence>
<dbReference type="SUPFAM" id="SSF53098">
    <property type="entry name" value="Ribonuclease H-like"/>
    <property type="match status" value="1"/>
</dbReference>
<reference evidence="17" key="1">
    <citation type="submission" date="2021-03" db="EMBL/GenBank/DDBJ databases">
        <title>Draft genome sequence of rust myrtle Austropuccinia psidii MF-1, a brazilian biotype.</title>
        <authorList>
            <person name="Quecine M.C."/>
            <person name="Pachon D.M.R."/>
            <person name="Bonatelli M.L."/>
            <person name="Correr F.H."/>
            <person name="Franceschini L.M."/>
            <person name="Leite T.F."/>
            <person name="Margarido G.R.A."/>
            <person name="Almeida C.A."/>
            <person name="Ferrarezi J.A."/>
            <person name="Labate C.A."/>
        </authorList>
    </citation>
    <scope>NUCLEOTIDE SEQUENCE</scope>
    <source>
        <strain evidence="17">MF-1</strain>
    </source>
</reference>
<dbReference type="GO" id="GO:0003964">
    <property type="term" value="F:RNA-directed DNA polymerase activity"/>
    <property type="evidence" value="ECO:0007669"/>
    <property type="project" value="UniProtKB-KW"/>
</dbReference>
<comment type="caution">
    <text evidence="17">The sequence shown here is derived from an EMBL/GenBank/DDBJ whole genome shotgun (WGS) entry which is preliminary data.</text>
</comment>
<keyword evidence="7" id="KW-0460">Magnesium</keyword>
<keyword evidence="6" id="KW-0378">Hydrolase</keyword>
<dbReference type="GO" id="GO:0005634">
    <property type="term" value="C:nucleus"/>
    <property type="evidence" value="ECO:0007669"/>
    <property type="project" value="UniProtKB-ARBA"/>
</dbReference>
<evidence type="ECO:0000256" key="1">
    <source>
        <dbReference type="ARBA" id="ARBA00022578"/>
    </source>
</evidence>
<dbReference type="GO" id="GO:0015074">
    <property type="term" value="P:DNA integration"/>
    <property type="evidence" value="ECO:0007669"/>
    <property type="project" value="UniProtKB-KW"/>
</dbReference>
<keyword evidence="18" id="KW-1185">Reference proteome</keyword>
<feature type="domain" description="Integrase catalytic" evidence="16">
    <location>
        <begin position="1"/>
        <end position="154"/>
    </location>
</feature>
<keyword evidence="3" id="KW-0540">Nuclease</keyword>
<sequence length="419" mass="47075">MGPFDIITISGGQYTLNIRDVSLSYGECHILCNKSDVSTCVQQVITRWQRATRKLVKVLHTDNGGEFNNKVLLKGLLSTGIKHKHSLPFFHQQNGIAECYNRTVADMGRTILLGYGLPKSFWGHTFMWAAYTNNMIPNLHTGGKVLTEILFGTKPNLNWLQAFGELAFVHILHEKRQKLSNRAVKANIVMHLPDSKGWVFYDSATCKLLSSAWATFPSLAAITKYLTHKPKEMIKKNDIKFLLNGLTLGDFQWKEVVKHQDELADAICISISIHPPMTPKTYNQAIASPDKEEWLKAINQELGNRKNYGVFEILPLLNGIKPIGVGWVFVRKQPNSNEPLRFKARYVARRNSQLSGHDFHKTFAPTVTFTSLRILLTIAVQSKMHVASFDFVAAYLNASIGEDIWICPPEGLEIPAGSG</sequence>
<dbReference type="GO" id="GO:0046872">
    <property type="term" value="F:metal ion binding"/>
    <property type="evidence" value="ECO:0007669"/>
    <property type="project" value="UniProtKB-KW"/>
</dbReference>
<evidence type="ECO:0000313" key="17">
    <source>
        <dbReference type="EMBL" id="MBW0541612.1"/>
    </source>
</evidence>
<keyword evidence="2" id="KW-0548">Nucleotidyltransferase</keyword>
<keyword evidence="1" id="KW-0815">Transposition</keyword>
<dbReference type="AlphaFoldDB" id="A0A9Q3FNE7"/>
<organism evidence="17 18">
    <name type="scientific">Austropuccinia psidii MF-1</name>
    <dbReference type="NCBI Taxonomy" id="1389203"/>
    <lineage>
        <taxon>Eukaryota</taxon>
        <taxon>Fungi</taxon>
        <taxon>Dikarya</taxon>
        <taxon>Basidiomycota</taxon>
        <taxon>Pucciniomycotina</taxon>
        <taxon>Pucciniomycetes</taxon>
        <taxon>Pucciniales</taxon>
        <taxon>Sphaerophragmiaceae</taxon>
        <taxon>Austropuccinia</taxon>
    </lineage>
</organism>
<dbReference type="Proteomes" id="UP000765509">
    <property type="component" value="Unassembled WGS sequence"/>
</dbReference>
<evidence type="ECO:0000256" key="7">
    <source>
        <dbReference type="ARBA" id="ARBA00022842"/>
    </source>
</evidence>
<keyword evidence="4" id="KW-0479">Metal-binding</keyword>